<feature type="transmembrane region" description="Helical" evidence="1">
    <location>
        <begin position="46"/>
        <end position="68"/>
    </location>
</feature>
<feature type="transmembrane region" description="Helical" evidence="1">
    <location>
        <begin position="189"/>
        <end position="210"/>
    </location>
</feature>
<evidence type="ECO:0000256" key="1">
    <source>
        <dbReference type="SAM" id="Phobius"/>
    </source>
</evidence>
<organism evidence="2 3">
    <name type="scientific">Hypholoma sublateritium (strain FD-334 SS-4)</name>
    <dbReference type="NCBI Taxonomy" id="945553"/>
    <lineage>
        <taxon>Eukaryota</taxon>
        <taxon>Fungi</taxon>
        <taxon>Dikarya</taxon>
        <taxon>Basidiomycota</taxon>
        <taxon>Agaricomycotina</taxon>
        <taxon>Agaricomycetes</taxon>
        <taxon>Agaricomycetidae</taxon>
        <taxon>Agaricales</taxon>
        <taxon>Agaricineae</taxon>
        <taxon>Strophariaceae</taxon>
        <taxon>Hypholoma</taxon>
    </lineage>
</organism>
<feature type="transmembrane region" description="Helical" evidence="1">
    <location>
        <begin position="252"/>
        <end position="269"/>
    </location>
</feature>
<dbReference type="AlphaFoldDB" id="A0A0D2NP94"/>
<proteinExistence type="predicted"/>
<evidence type="ECO:0000313" key="2">
    <source>
        <dbReference type="EMBL" id="KJA20614.1"/>
    </source>
</evidence>
<keyword evidence="1" id="KW-0812">Transmembrane</keyword>
<dbReference type="EMBL" id="KN817565">
    <property type="protein sequence ID" value="KJA20614.1"/>
    <property type="molecule type" value="Genomic_DNA"/>
</dbReference>
<reference evidence="3" key="1">
    <citation type="submission" date="2014-04" db="EMBL/GenBank/DDBJ databases">
        <title>Evolutionary Origins and Diversification of the Mycorrhizal Mutualists.</title>
        <authorList>
            <consortium name="DOE Joint Genome Institute"/>
            <consortium name="Mycorrhizal Genomics Consortium"/>
            <person name="Kohler A."/>
            <person name="Kuo A."/>
            <person name="Nagy L.G."/>
            <person name="Floudas D."/>
            <person name="Copeland A."/>
            <person name="Barry K.W."/>
            <person name="Cichocki N."/>
            <person name="Veneault-Fourrey C."/>
            <person name="LaButti K."/>
            <person name="Lindquist E.A."/>
            <person name="Lipzen A."/>
            <person name="Lundell T."/>
            <person name="Morin E."/>
            <person name="Murat C."/>
            <person name="Riley R."/>
            <person name="Ohm R."/>
            <person name="Sun H."/>
            <person name="Tunlid A."/>
            <person name="Henrissat B."/>
            <person name="Grigoriev I.V."/>
            <person name="Hibbett D.S."/>
            <person name="Martin F."/>
        </authorList>
    </citation>
    <scope>NUCLEOTIDE SEQUENCE [LARGE SCALE GENOMIC DNA]</scope>
    <source>
        <strain evidence="3">FD-334 SS-4</strain>
    </source>
</reference>
<dbReference type="Proteomes" id="UP000054270">
    <property type="component" value="Unassembled WGS sequence"/>
</dbReference>
<dbReference type="OMA" id="RRILYIC"/>
<feature type="transmembrane region" description="Helical" evidence="1">
    <location>
        <begin position="151"/>
        <end position="169"/>
    </location>
</feature>
<sequence length="327" mass="36271">MVDFPAPVGGTALPPDFVPSIIFSVLYATLTPLMLYRMFHKRSRSVLLIGTVAFSVERVVIFTLRAIQSRNEGRRLSPGLVTYMQISFGMGFIGIANDIVNLVRCLLVNPTYGFEMYAQSSAAVTKDGLMPDPPIKGTSDHPKLRQWIRRGAGIIALAFFGALVPGILANSNYSKVFTDQHQADMTAHLRVVSTAVALALTIMLFLATLWGKLKLPRITHRGVLVICAMSILIRTTSLLLDSVLDTSSAKAAFYVFHVLPEWLASLILFTDNTRKTFGTGPFGDWRIRDETEKQRKKREAKNAKKNQGQLSLLEDEEIECQNIPAAR</sequence>
<protein>
    <submittedName>
        <fullName evidence="2">Uncharacterized protein</fullName>
    </submittedName>
</protein>
<accession>A0A0D2NP94</accession>
<name>A0A0D2NP94_HYPSF</name>
<gene>
    <name evidence="2" type="ORF">HYPSUDRAFT_781786</name>
</gene>
<keyword evidence="3" id="KW-1185">Reference proteome</keyword>
<feature type="transmembrane region" description="Helical" evidence="1">
    <location>
        <begin position="80"/>
        <end position="100"/>
    </location>
</feature>
<feature type="transmembrane region" description="Helical" evidence="1">
    <location>
        <begin position="20"/>
        <end position="39"/>
    </location>
</feature>
<keyword evidence="1" id="KW-1133">Transmembrane helix</keyword>
<dbReference type="OrthoDB" id="2562239at2759"/>
<keyword evidence="1" id="KW-0472">Membrane</keyword>
<evidence type="ECO:0000313" key="3">
    <source>
        <dbReference type="Proteomes" id="UP000054270"/>
    </source>
</evidence>
<feature type="transmembrane region" description="Helical" evidence="1">
    <location>
        <begin position="222"/>
        <end position="240"/>
    </location>
</feature>